<evidence type="ECO:0000256" key="1">
    <source>
        <dbReference type="SAM" id="SignalP"/>
    </source>
</evidence>
<evidence type="ECO:0008006" key="4">
    <source>
        <dbReference type="Google" id="ProtNLM"/>
    </source>
</evidence>
<reference evidence="2 3" key="1">
    <citation type="submission" date="2018-07" db="EMBL/GenBank/DDBJ databases">
        <title>Genome analysis of Larkinella rosea.</title>
        <authorList>
            <person name="Zhou Z."/>
            <person name="Wang G."/>
        </authorList>
    </citation>
    <scope>NUCLEOTIDE SEQUENCE [LARGE SCALE GENOMIC DNA]</scope>
    <source>
        <strain evidence="3">zzj9</strain>
    </source>
</reference>
<dbReference type="AlphaFoldDB" id="A0A368JND6"/>
<name>A0A368JND6_9BACT</name>
<dbReference type="Proteomes" id="UP000253383">
    <property type="component" value="Unassembled WGS sequence"/>
</dbReference>
<keyword evidence="3" id="KW-1185">Reference proteome</keyword>
<dbReference type="EMBL" id="QOWE01000009">
    <property type="protein sequence ID" value="RCR69178.1"/>
    <property type="molecule type" value="Genomic_DNA"/>
</dbReference>
<feature type="chain" id="PRO_5016909188" description="LPS export ABC transporter periplasmic protein LptC" evidence="1">
    <location>
        <begin position="25"/>
        <end position="192"/>
    </location>
</feature>
<evidence type="ECO:0000313" key="3">
    <source>
        <dbReference type="Proteomes" id="UP000253383"/>
    </source>
</evidence>
<comment type="caution">
    <text evidence="2">The sequence shown here is derived from an EMBL/GenBank/DDBJ whole genome shotgun (WGS) entry which is preliminary data.</text>
</comment>
<evidence type="ECO:0000313" key="2">
    <source>
        <dbReference type="EMBL" id="RCR69178.1"/>
    </source>
</evidence>
<organism evidence="2 3">
    <name type="scientific">Larkinella punicea</name>
    <dbReference type="NCBI Taxonomy" id="2315727"/>
    <lineage>
        <taxon>Bacteria</taxon>
        <taxon>Pseudomonadati</taxon>
        <taxon>Bacteroidota</taxon>
        <taxon>Cytophagia</taxon>
        <taxon>Cytophagales</taxon>
        <taxon>Spirosomataceae</taxon>
        <taxon>Larkinella</taxon>
    </lineage>
</organism>
<accession>A0A368JND6</accession>
<protein>
    <recommendedName>
        <fullName evidence="4">LPS export ABC transporter periplasmic protein LptC</fullName>
    </recommendedName>
</protein>
<proteinExistence type="predicted"/>
<sequence length="192" mass="22282">MESQGVFFMMMKFSYGLVFILALAACSNPTKEAPAGTYYDLKSYIEQQISQLKSQQPTVLKQAGFGDEKEQQTTKDIDWSRELDLFLQADINKQAYQASYLKNRPDSLTYEYVLKPGEKLPVQVLRIELDSATRQPRLVKATLRTKNSLYESERNVWLESETGTLKRYHMEGFQQLAWLDEKRFLIDGEVKE</sequence>
<gene>
    <name evidence="2" type="ORF">DUE52_12505</name>
</gene>
<keyword evidence="1" id="KW-0732">Signal</keyword>
<feature type="signal peptide" evidence="1">
    <location>
        <begin position="1"/>
        <end position="24"/>
    </location>
</feature>